<evidence type="ECO:0000313" key="1">
    <source>
        <dbReference type="EMBL" id="KFD65413.1"/>
    </source>
</evidence>
<name>A0A085N7G7_9BILA</name>
<reference evidence="1" key="1">
    <citation type="journal article" date="2014" name="Nat. Genet.">
        <title>Genome and transcriptome of the porcine whipworm Trichuris suis.</title>
        <authorList>
            <person name="Jex A.R."/>
            <person name="Nejsum P."/>
            <person name="Schwarz E.M."/>
            <person name="Hu L."/>
            <person name="Young N.D."/>
            <person name="Hall R.S."/>
            <person name="Korhonen P.K."/>
            <person name="Liao S."/>
            <person name="Thamsborg S."/>
            <person name="Xia J."/>
            <person name="Xu P."/>
            <person name="Wang S."/>
            <person name="Scheerlinck J.P."/>
            <person name="Hofmann A."/>
            <person name="Sternberg P.W."/>
            <person name="Wang J."/>
            <person name="Gasser R.B."/>
        </authorList>
    </citation>
    <scope>NUCLEOTIDE SEQUENCE [LARGE SCALE GENOMIC DNA]</scope>
    <source>
        <strain evidence="1">DCEP-RM93F</strain>
    </source>
</reference>
<dbReference type="Proteomes" id="UP000030758">
    <property type="component" value="Unassembled WGS sequence"/>
</dbReference>
<accession>A0A085N7G7</accession>
<dbReference type="AlphaFoldDB" id="A0A085N7G7"/>
<sequence length="268" mass="30708">MYTFAIEIKALPYANIGDSSRTDDLDFRKDTWIVKSEKGTKRGRAENIFKTRTPIGQKLEIENERSACRLMRARRPDRQGKAAEDAWPCRALLKLLRSEDVEGNVKALLLGVTSSLTFLFKRLFQRSYVLAAGSFQVFQRQRLLLRQPKANVEANQRDELTLQSKALETPFRQSTAFRSKATRVRAHCGLAKVLPVYWFFVLPPRKLILPASIPDDEGIKEGKSSIFFLFDGEGIVIPAKQSFPYSYIEICTIFRCRAIYVQLDNFQS</sequence>
<proteinExistence type="predicted"/>
<protein>
    <submittedName>
        <fullName evidence="1">Uncharacterized protein</fullName>
    </submittedName>
</protein>
<dbReference type="EMBL" id="KL367539">
    <property type="protein sequence ID" value="KFD65413.1"/>
    <property type="molecule type" value="Genomic_DNA"/>
</dbReference>
<gene>
    <name evidence="1" type="ORF">M514_22453</name>
</gene>
<organism evidence="1">
    <name type="scientific">Trichuris suis</name>
    <name type="common">pig whipworm</name>
    <dbReference type="NCBI Taxonomy" id="68888"/>
    <lineage>
        <taxon>Eukaryota</taxon>
        <taxon>Metazoa</taxon>
        <taxon>Ecdysozoa</taxon>
        <taxon>Nematoda</taxon>
        <taxon>Enoplea</taxon>
        <taxon>Dorylaimia</taxon>
        <taxon>Trichinellida</taxon>
        <taxon>Trichuridae</taxon>
        <taxon>Trichuris</taxon>
    </lineage>
</organism>